<evidence type="ECO:0000313" key="2">
    <source>
        <dbReference type="EMBL" id="AYD86211.1"/>
    </source>
</evidence>
<feature type="compositionally biased region" description="Low complexity" evidence="1">
    <location>
        <begin position="129"/>
        <end position="140"/>
    </location>
</feature>
<dbReference type="GeneID" id="55004004"/>
<sequence>MPFVPQDVLDRIAALEREVRQLRGRAQMRPALNQVLAGDVLIGEGGQLIAQTPGGQRTFIVGQTPQGDWGVGLGREGGTAALTIGDDFNSGNAQMVRMWSRDGEVIVMDDAYADGFLGRPSTPIPMQPTSGRETSSTTTTTAWTGASRLMNAVLYASFETYTPAGVTADVSFDDGLGEIDSWVANTSNGWTLHEITKPVRQGFMDHCNYRLKHSVRSGTGAIRTNCLGVYTRNTFTPSEAP</sequence>
<feature type="region of interest" description="Disordered" evidence="1">
    <location>
        <begin position="118"/>
        <end position="140"/>
    </location>
</feature>
<evidence type="ECO:0000256" key="1">
    <source>
        <dbReference type="SAM" id="MobiDB-lite"/>
    </source>
</evidence>
<keyword evidence="3" id="KW-1185">Reference proteome</keyword>
<name>A0A386KP53_9CAUD</name>
<accession>A0A386KP53</accession>
<gene>
    <name evidence="2" type="primary">20</name>
    <name evidence="2" type="ORF">SEA_DAROLANDSTONE_20</name>
</gene>
<dbReference type="EMBL" id="MH825699">
    <property type="protein sequence ID" value="AYD86211.1"/>
    <property type="molecule type" value="Genomic_DNA"/>
</dbReference>
<protein>
    <submittedName>
        <fullName evidence="2">Uncharacterized protein</fullName>
    </submittedName>
</protein>
<dbReference type="Proteomes" id="UP000282247">
    <property type="component" value="Segment"/>
</dbReference>
<organism evidence="2 3">
    <name type="scientific">Streptomyces phage Darolandstone</name>
    <dbReference type="NCBI Taxonomy" id="2315716"/>
    <lineage>
        <taxon>Viruses</taxon>
        <taxon>Duplodnaviria</taxon>
        <taxon>Heunggongvirae</taxon>
        <taxon>Uroviricota</taxon>
        <taxon>Caudoviricetes</taxon>
        <taxon>Raleighvirus</taxon>
        <taxon>Raleighvirus darolandstone</taxon>
    </lineage>
</organism>
<dbReference type="KEGG" id="vg:55004004"/>
<reference evidence="2 3" key="1">
    <citation type="submission" date="2018-08" db="EMBL/GenBank/DDBJ databases">
        <authorList>
            <person name="Amani N.Z."/>
            <person name="Ambroziak M.E."/>
            <person name="Biju A."/>
            <person name="Bushnell W."/>
            <person name="Calia C.N."/>
            <person name="Chen Y.J."/>
            <person name="Hill L.T."/>
            <person name="Karpinska S."/>
            <person name="Martinez K.C."/>
            <person name="Medwid J.R."/>
            <person name="Nguyen C."/>
            <person name="Oliver A."/>
            <person name="Pham J.P."/>
            <person name="Ramsey M.R."/>
            <person name="Ravi S."/>
            <person name="Sardina J.R."/>
            <person name="Senecal S.L."/>
            <person name="Sheen J."/>
            <person name="Shende N.V."/>
            <person name="Shi C.Y."/>
            <person name="Stuart L.C."/>
            <person name="Vu L."/>
            <person name="Wang L.Q."/>
            <person name="West L.J."/>
            <person name="Westgaard A.C."/>
            <person name="Liu R.B."/>
            <person name="Pierce E.C."/>
            <person name="Mohan S."/>
            <person name="Pogliano J."/>
            <person name="Delesalle V.A."/>
            <person name="Garlena R.A."/>
            <person name="Russell D.A."/>
            <person name="Pope W.H."/>
            <person name="Jacobs-Sera D."/>
            <person name="Hatfull G.F."/>
        </authorList>
    </citation>
    <scope>NUCLEOTIDE SEQUENCE [LARGE SCALE GENOMIC DNA]</scope>
</reference>
<proteinExistence type="predicted"/>
<dbReference type="RefSeq" id="YP_009812931.1">
    <property type="nucleotide sequence ID" value="NC_048072.1"/>
</dbReference>
<evidence type="ECO:0000313" key="3">
    <source>
        <dbReference type="Proteomes" id="UP000282247"/>
    </source>
</evidence>